<evidence type="ECO:0000259" key="7">
    <source>
        <dbReference type="PROSITE" id="PS50048"/>
    </source>
</evidence>
<evidence type="ECO:0000256" key="6">
    <source>
        <dbReference type="SAM" id="MobiDB-lite"/>
    </source>
</evidence>
<dbReference type="PANTHER" id="PTHR47338">
    <property type="entry name" value="ZN(II)2CYS6 TRANSCRIPTION FACTOR (EUROFUNG)-RELATED"/>
    <property type="match status" value="1"/>
</dbReference>
<dbReference type="CDD" id="cd00067">
    <property type="entry name" value="GAL4"/>
    <property type="match status" value="1"/>
</dbReference>
<dbReference type="GO" id="GO:0008270">
    <property type="term" value="F:zinc ion binding"/>
    <property type="evidence" value="ECO:0007669"/>
    <property type="project" value="InterPro"/>
</dbReference>
<comment type="caution">
    <text evidence="8">The sequence shown here is derived from an EMBL/GenBank/DDBJ whole genome shotgun (WGS) entry which is preliminary data.</text>
</comment>
<feature type="compositionally biased region" description="Polar residues" evidence="6">
    <location>
        <begin position="1"/>
        <end position="28"/>
    </location>
</feature>
<dbReference type="EMBL" id="JAACJL010000015">
    <property type="protein sequence ID" value="KAF4620691.1"/>
    <property type="molecule type" value="Genomic_DNA"/>
</dbReference>
<accession>A0A8H4R1U0</accession>
<feature type="compositionally biased region" description="Basic and acidic residues" evidence="6">
    <location>
        <begin position="290"/>
        <end position="313"/>
    </location>
</feature>
<dbReference type="Pfam" id="PF00172">
    <property type="entry name" value="Zn_clus"/>
    <property type="match status" value="1"/>
</dbReference>
<dbReference type="Gene3D" id="4.10.240.10">
    <property type="entry name" value="Zn(2)-C6 fungal-type DNA-binding domain"/>
    <property type="match status" value="1"/>
</dbReference>
<gene>
    <name evidence="8" type="ORF">D9613_000016</name>
</gene>
<feature type="region of interest" description="Disordered" evidence="6">
    <location>
        <begin position="137"/>
        <end position="198"/>
    </location>
</feature>
<evidence type="ECO:0000256" key="5">
    <source>
        <dbReference type="ARBA" id="ARBA00023242"/>
    </source>
</evidence>
<dbReference type="AlphaFoldDB" id="A0A8H4R1U0"/>
<feature type="domain" description="Zn(2)-C6 fungal-type" evidence="7">
    <location>
        <begin position="202"/>
        <end position="232"/>
    </location>
</feature>
<evidence type="ECO:0000256" key="4">
    <source>
        <dbReference type="ARBA" id="ARBA00023163"/>
    </source>
</evidence>
<feature type="region of interest" description="Disordered" evidence="6">
    <location>
        <begin position="1"/>
        <end position="45"/>
    </location>
</feature>
<reference evidence="8 9" key="1">
    <citation type="submission" date="2019-12" db="EMBL/GenBank/DDBJ databases">
        <authorList>
            <person name="Floudas D."/>
            <person name="Bentzer J."/>
            <person name="Ahren D."/>
            <person name="Johansson T."/>
            <person name="Persson P."/>
            <person name="Tunlid A."/>
        </authorList>
    </citation>
    <scope>NUCLEOTIDE SEQUENCE [LARGE SCALE GENOMIC DNA]</scope>
    <source>
        <strain evidence="8 9">CBS 102.39</strain>
    </source>
</reference>
<dbReference type="InterPro" id="IPR001138">
    <property type="entry name" value="Zn2Cys6_DnaBD"/>
</dbReference>
<keyword evidence="9" id="KW-1185">Reference proteome</keyword>
<evidence type="ECO:0000256" key="3">
    <source>
        <dbReference type="ARBA" id="ARBA00023015"/>
    </source>
</evidence>
<keyword evidence="3" id="KW-0805">Transcription regulation</keyword>
<proteinExistence type="predicted"/>
<sequence length="915" mass="103484">MVASTNADLYPPFQQTMLPEEGPQSSEDGSGLHSPVFGAPYPTHGDSFRYHHESLDIHSSTAPMLAPQYDYSQLDNSLVPNSSSARHASFSSHHYPLPPRNHLALDYAHPAPLPPSVNPRISPATQSIDFRYAERRLPGGSSHESYNRPSGNPPSLPIEADHRTPLVSSSAAPAPTENTPAAADSSTASRGTRKEVSSVVIACRQCRSRKIKCDSTRPQCNNCVRRSNDCQYDLVPKRRGPDKHPGTRQRTCKKRNSDGSAPPPPKRRRTAPAEDVSQQQPPPQQPQPSKVKENMSDAKRPSPTSRHQDRQTQDPHYPNLNQHPHSGQVPPQSPDDLRLPIDPHAQYKQEMPMPYRRPQYMYDQGSYTKSSYPRQLDVNTFQFPEIVHRKFPIPTSPTIETNQKLWWSRILHAHNLNDITAELTFLSVSSSSSSMVQFPDRFNSVNNTGHLLSFINLNFLIKQLFRDDLRLRIQPSFILAALAMAKLMKSSCVEGGAQGLRDSMVLAEDAHKAFSEALAFNWVDATLVEAALILALFESSAHPEHSSSRATTALLNLDSLIRNIELTTIDTDMQGVNRFAPNSVPVIYSGVAENEKRKCGCPSGEPIGPQTNNYNRPYVLSWDSNWSDSEIRDEEIRRLCWSALSLVSDYIAQREAFNEDTPAFFLADPANFGILFPGELLDRTWMYLRPPGDPITPKETVWALYCRSMLLWNFCNRFRQPSQEEERAEQASEAFEEAQVLEDSLNAHRCNLDTTLIYTTREYIHNTRLLVAQACRSFHGLQDPKTKPGPIFKRKQAEEWIRYQERIVERTIVVIQNLSSPLGTQLTRKPFRINWFINQLAICMILWTHDPTLDEALMLAKTLIIPIDVLNGLFPCPEIERRINSYRHQLIEACRSREIEPPNLPAYTVSAYLRP</sequence>
<dbReference type="PROSITE" id="PS50048">
    <property type="entry name" value="ZN2_CY6_FUNGAL_2"/>
    <property type="match status" value="1"/>
</dbReference>
<evidence type="ECO:0000256" key="2">
    <source>
        <dbReference type="ARBA" id="ARBA00022723"/>
    </source>
</evidence>
<feature type="compositionally biased region" description="Low complexity" evidence="6">
    <location>
        <begin position="168"/>
        <end position="183"/>
    </location>
</feature>
<dbReference type="SMART" id="SM00066">
    <property type="entry name" value="GAL4"/>
    <property type="match status" value="1"/>
</dbReference>
<evidence type="ECO:0000256" key="1">
    <source>
        <dbReference type="ARBA" id="ARBA00004123"/>
    </source>
</evidence>
<dbReference type="Proteomes" id="UP000521872">
    <property type="component" value="Unassembled WGS sequence"/>
</dbReference>
<dbReference type="InterPro" id="IPR036864">
    <property type="entry name" value="Zn2-C6_fun-type_DNA-bd_sf"/>
</dbReference>
<dbReference type="SUPFAM" id="SSF57701">
    <property type="entry name" value="Zn2/Cys6 DNA-binding domain"/>
    <property type="match status" value="1"/>
</dbReference>
<organism evidence="8 9">
    <name type="scientific">Agrocybe pediades</name>
    <dbReference type="NCBI Taxonomy" id="84607"/>
    <lineage>
        <taxon>Eukaryota</taxon>
        <taxon>Fungi</taxon>
        <taxon>Dikarya</taxon>
        <taxon>Basidiomycota</taxon>
        <taxon>Agaricomycotina</taxon>
        <taxon>Agaricomycetes</taxon>
        <taxon>Agaricomycetidae</taxon>
        <taxon>Agaricales</taxon>
        <taxon>Agaricineae</taxon>
        <taxon>Strophariaceae</taxon>
        <taxon>Agrocybe</taxon>
    </lineage>
</organism>
<evidence type="ECO:0000313" key="9">
    <source>
        <dbReference type="Proteomes" id="UP000521872"/>
    </source>
</evidence>
<dbReference type="PANTHER" id="PTHR47338:SF5">
    <property type="entry name" value="ZN(II)2CYS6 TRANSCRIPTION FACTOR (EUROFUNG)"/>
    <property type="match status" value="1"/>
</dbReference>
<feature type="compositionally biased region" description="Basic residues" evidence="6">
    <location>
        <begin position="237"/>
        <end position="254"/>
    </location>
</feature>
<keyword evidence="4" id="KW-0804">Transcription</keyword>
<comment type="subcellular location">
    <subcellularLocation>
        <location evidence="1">Nucleus</location>
    </subcellularLocation>
</comment>
<dbReference type="GO" id="GO:0000981">
    <property type="term" value="F:DNA-binding transcription factor activity, RNA polymerase II-specific"/>
    <property type="evidence" value="ECO:0007669"/>
    <property type="project" value="InterPro"/>
</dbReference>
<keyword evidence="2" id="KW-0479">Metal-binding</keyword>
<name>A0A8H4R1U0_9AGAR</name>
<feature type="region of interest" description="Disordered" evidence="6">
    <location>
        <begin position="233"/>
        <end position="340"/>
    </location>
</feature>
<protein>
    <recommendedName>
        <fullName evidence="7">Zn(2)-C6 fungal-type domain-containing protein</fullName>
    </recommendedName>
</protein>
<dbReference type="InterPro" id="IPR050815">
    <property type="entry name" value="TF_fung"/>
</dbReference>
<keyword evidence="5" id="KW-0539">Nucleus</keyword>
<dbReference type="GO" id="GO:0005634">
    <property type="term" value="C:nucleus"/>
    <property type="evidence" value="ECO:0007669"/>
    <property type="project" value="UniProtKB-SubCell"/>
</dbReference>
<dbReference type="PROSITE" id="PS00463">
    <property type="entry name" value="ZN2_CY6_FUNGAL_1"/>
    <property type="match status" value="1"/>
</dbReference>
<evidence type="ECO:0000313" key="8">
    <source>
        <dbReference type="EMBL" id="KAF4620691.1"/>
    </source>
</evidence>